<dbReference type="RefSeq" id="WP_120259431.1">
    <property type="nucleotide sequence ID" value="NZ_RAPY01000002.1"/>
</dbReference>
<reference evidence="1 2" key="1">
    <citation type="submission" date="2018-09" db="EMBL/GenBank/DDBJ databases">
        <title>Genomic Encyclopedia of Type Strains, Phase III (KMG-III): the genomes of soil and plant-associated and newly described type strains.</title>
        <authorList>
            <person name="Whitman W."/>
        </authorList>
    </citation>
    <scope>NUCLEOTIDE SEQUENCE [LARGE SCALE GENOMIC DNA]</scope>
    <source>
        <strain evidence="1 2">CECT 7938</strain>
    </source>
</reference>
<dbReference type="InterPro" id="IPR018534">
    <property type="entry name" value="Tet_reg_excision_RteC"/>
</dbReference>
<dbReference type="AlphaFoldDB" id="A0A420B6I0"/>
<dbReference type="Proteomes" id="UP000286246">
    <property type="component" value="Unassembled WGS sequence"/>
</dbReference>
<proteinExistence type="predicted"/>
<protein>
    <submittedName>
        <fullName evidence="1">RteC protein</fullName>
    </submittedName>
</protein>
<gene>
    <name evidence="1" type="ORF">DFQ12_2626</name>
</gene>
<comment type="caution">
    <text evidence="1">The sequence shown here is derived from an EMBL/GenBank/DDBJ whole genome shotgun (WGS) entry which is preliminary data.</text>
</comment>
<evidence type="ECO:0000313" key="2">
    <source>
        <dbReference type="Proteomes" id="UP000286246"/>
    </source>
</evidence>
<organism evidence="1 2">
    <name type="scientific">Sphingobacterium detergens</name>
    <dbReference type="NCBI Taxonomy" id="1145106"/>
    <lineage>
        <taxon>Bacteria</taxon>
        <taxon>Pseudomonadati</taxon>
        <taxon>Bacteroidota</taxon>
        <taxon>Sphingobacteriia</taxon>
        <taxon>Sphingobacteriales</taxon>
        <taxon>Sphingobacteriaceae</taxon>
        <taxon>Sphingobacterium</taxon>
    </lineage>
</organism>
<keyword evidence="2" id="KW-1185">Reference proteome</keyword>
<name>A0A420B6I0_SPHD1</name>
<sequence length="274" mass="32488">MKQFLNNLRETTKVTLQAIALNADSELEKAYRKTEYFSGAMKSLNDFVRNHVFTCAEDEISFFKEHKPEINAELIYWNEITFFETNLPMGKKSQLNFYRKGLKRINLFFERNCELQRYYKQQRTIHDQFLFIRKTKFNPISEDPSVEIDDKVSTVSSYLIAKLIAYERLGNRLQEKIKSLKNGQQTSTLENLYPLVWEEKKVALVELMYALHYYGCFGTKEIKFLAKIFSKVFNTDLGDFYHTFMEISMRKINPTKFLDGLRECLLKKIQDKNS</sequence>
<dbReference type="EMBL" id="RAPY01000002">
    <property type="protein sequence ID" value="RKE52390.1"/>
    <property type="molecule type" value="Genomic_DNA"/>
</dbReference>
<evidence type="ECO:0000313" key="1">
    <source>
        <dbReference type="EMBL" id="RKE52390.1"/>
    </source>
</evidence>
<dbReference type="Pfam" id="PF09357">
    <property type="entry name" value="RteC"/>
    <property type="match status" value="1"/>
</dbReference>
<dbReference type="OrthoDB" id="790983at2"/>
<accession>A0A420B6I0</accession>